<proteinExistence type="predicted"/>
<evidence type="ECO:0000256" key="1">
    <source>
        <dbReference type="SAM" id="SignalP"/>
    </source>
</evidence>
<name>A0ABT5DZR0_9BACT</name>
<evidence type="ECO:0000313" key="3">
    <source>
        <dbReference type="Proteomes" id="UP001221686"/>
    </source>
</evidence>
<comment type="caution">
    <text evidence="2">The sequence shown here is derived from an EMBL/GenBank/DDBJ whole genome shotgun (WGS) entry which is preliminary data.</text>
</comment>
<feature type="chain" id="PRO_5045132462" description="Tetratricopeptide repeat protein" evidence="1">
    <location>
        <begin position="20"/>
        <end position="777"/>
    </location>
</feature>
<dbReference type="EMBL" id="JAQNDL010000001">
    <property type="protein sequence ID" value="MDC0718203.1"/>
    <property type="molecule type" value="Genomic_DNA"/>
</dbReference>
<dbReference type="SUPFAM" id="SSF48452">
    <property type="entry name" value="TPR-like"/>
    <property type="match status" value="1"/>
</dbReference>
<evidence type="ECO:0000313" key="2">
    <source>
        <dbReference type="EMBL" id="MDC0718203.1"/>
    </source>
</evidence>
<dbReference type="InterPro" id="IPR011990">
    <property type="entry name" value="TPR-like_helical_dom_sf"/>
</dbReference>
<reference evidence="2 3" key="1">
    <citation type="submission" date="2022-11" db="EMBL/GenBank/DDBJ databases">
        <title>Minimal conservation of predation-associated metabolite biosynthetic gene clusters underscores biosynthetic potential of Myxococcota including descriptions for ten novel species: Archangium lansinium sp. nov., Myxococcus landrumus sp. nov., Nannocystis bai.</title>
        <authorList>
            <person name="Ahearne A."/>
            <person name="Stevens C."/>
            <person name="Dowd S."/>
        </authorList>
    </citation>
    <scope>NUCLEOTIDE SEQUENCE [LARGE SCALE GENOMIC DNA]</scope>
    <source>
        <strain evidence="2 3">BB15-2</strain>
    </source>
</reference>
<feature type="signal peptide" evidence="1">
    <location>
        <begin position="1"/>
        <end position="19"/>
    </location>
</feature>
<accession>A0ABT5DZR0</accession>
<protein>
    <recommendedName>
        <fullName evidence="4">Tetratricopeptide repeat protein</fullName>
    </recommendedName>
</protein>
<keyword evidence="3" id="KW-1185">Reference proteome</keyword>
<dbReference type="Proteomes" id="UP001221686">
    <property type="component" value="Unassembled WGS sequence"/>
</dbReference>
<gene>
    <name evidence="2" type="ORF">POL25_14945</name>
</gene>
<evidence type="ECO:0008006" key="4">
    <source>
        <dbReference type="Google" id="ProtNLM"/>
    </source>
</evidence>
<dbReference type="RefSeq" id="WP_272086683.1">
    <property type="nucleotide sequence ID" value="NZ_JAQNDL010000001.1"/>
</dbReference>
<organism evidence="2 3">
    <name type="scientific">Nannocystis bainbridge</name>
    <dbReference type="NCBI Taxonomy" id="2995303"/>
    <lineage>
        <taxon>Bacteria</taxon>
        <taxon>Pseudomonadati</taxon>
        <taxon>Myxococcota</taxon>
        <taxon>Polyangia</taxon>
        <taxon>Nannocystales</taxon>
        <taxon>Nannocystaceae</taxon>
        <taxon>Nannocystis</taxon>
    </lineage>
</organism>
<dbReference type="Gene3D" id="1.25.40.10">
    <property type="entry name" value="Tetratricopeptide repeat domain"/>
    <property type="match status" value="1"/>
</dbReference>
<keyword evidence="1" id="KW-0732">Signal</keyword>
<sequence length="777" mass="83416">MRRLALVVIFAAGCRPASTATTKPEARATAPAQAGDPELEAVAAKLDPGPQPPLHEVLPPWLKARVESSLTGDPKSPKRIAEAREAIAAWDKLDTRDAGSMMQTALLFARGLILAERAVVAGSDDPELLAALTKAYGVVDSLRLFQRSALFGQLLELAIATARKEAQLEAQQIEEALAAAGRAVERAPSLHMHVTARLLREHPRHPTVPEVLVRASQAKREAEQFAEAVALRRLAVQRKGARATGGDYAELTGSCLTALDLACAEEARALAAARGPEEAGEAKAAAFAKRLADLDATATLVRRVAEIGQTPELTLQLERGHLLLKLNRLGDAEATFKAMATAHPSDARPLTGLAVVALQRNFDLAIATRHVRAARELANHDRLYYEVALGTVPLVMIGELATQMTRAPEAPPPNLDAQLAELMALVHGFRAHDPARAAVLELLFTLTREAMPKFVAKQRAPALALLRKLPEQALALTRKFPESRDAWRLVFSSTRLLADPRKVRLLASAPLPATLQEDPDLRLQQARAQLAGALAWEDEELLLTAVKSVKSLPSGVDADAAAFFNATVDAIAGREGEKALLQRAFDGFTALAERKTGKDRALALNNAALVVAFSGDLPAAMTILERAAAADGDELAARLNAGALAFRMQSLEGLPELFASVAAGAGTSSLRLQARAWLVALAEAGHGDVAVTREEFATAKREEEANEFRGRVPLGRWGVVEQGDFKVSLGYSSKEGLVLLDEVEQRWWLVVPPARMDSLLAEKQGPKKKKAVKQTKP</sequence>